<gene>
    <name evidence="1" type="ordered locus">HRM2_39340</name>
</gene>
<evidence type="ECO:0000313" key="1">
    <source>
        <dbReference type="EMBL" id="ACN16992.1"/>
    </source>
</evidence>
<dbReference type="KEGG" id="dat:HRM2_39340"/>
<dbReference type="HOGENOM" id="CLU_195190_0_0_7"/>
<organism evidence="1 2">
    <name type="scientific">Desulforapulum autotrophicum (strain ATCC 43914 / DSM 3382 / VKM B-1955 / HRM2)</name>
    <name type="common">Desulfobacterium autotrophicum</name>
    <dbReference type="NCBI Taxonomy" id="177437"/>
    <lineage>
        <taxon>Bacteria</taxon>
        <taxon>Pseudomonadati</taxon>
        <taxon>Thermodesulfobacteriota</taxon>
        <taxon>Desulfobacteria</taxon>
        <taxon>Desulfobacterales</taxon>
        <taxon>Desulfobacteraceae</taxon>
        <taxon>Desulforapulum</taxon>
    </lineage>
</organism>
<dbReference type="AlphaFoldDB" id="C0QBJ0"/>
<evidence type="ECO:0008006" key="3">
    <source>
        <dbReference type="Google" id="ProtNLM"/>
    </source>
</evidence>
<name>C0QBJ0_DESAH</name>
<dbReference type="eggNOG" id="ENOG502ZE55">
    <property type="taxonomic scope" value="Bacteria"/>
</dbReference>
<dbReference type="Gene3D" id="2.20.28.100">
    <property type="entry name" value="Desulphoferrodoxin, N-terminal domain"/>
    <property type="match status" value="1"/>
</dbReference>
<protein>
    <recommendedName>
        <fullName evidence="3">Desulfoferrodoxin N-terminal domain-containing protein</fullName>
    </recommendedName>
</protein>
<proteinExistence type="predicted"/>
<evidence type="ECO:0000313" key="2">
    <source>
        <dbReference type="Proteomes" id="UP000000442"/>
    </source>
</evidence>
<dbReference type="InterPro" id="IPR038094">
    <property type="entry name" value="Desulfoferrodoxin_N_sf"/>
</dbReference>
<accession>C0QBJ0</accession>
<reference evidence="1 2" key="1">
    <citation type="journal article" date="2009" name="Environ. Microbiol.">
        <title>Genome sequence of Desulfobacterium autotrophicum HRM2, a marine sulfate reducer oxidizing organic carbon completely to carbon dioxide.</title>
        <authorList>
            <person name="Strittmatter A.W."/>
            <person name="Liesegang H."/>
            <person name="Rabus R."/>
            <person name="Decker I."/>
            <person name="Amann J."/>
            <person name="Andres S."/>
            <person name="Henne A."/>
            <person name="Fricke W.F."/>
            <person name="Martinez-Arias R."/>
            <person name="Bartels D."/>
            <person name="Goesmann A."/>
            <person name="Krause L."/>
            <person name="Puehler A."/>
            <person name="Klenk H.P."/>
            <person name="Richter M."/>
            <person name="Schuler M."/>
            <person name="Gloeckner F.O."/>
            <person name="Meyerdierks A."/>
            <person name="Gottschalk G."/>
            <person name="Amann R."/>
        </authorList>
    </citation>
    <scope>NUCLEOTIDE SEQUENCE [LARGE SCALE GENOMIC DNA]</scope>
    <source>
        <strain evidence="2">ATCC 43914 / DSM 3382 / HRM2</strain>
    </source>
</reference>
<dbReference type="Proteomes" id="UP000000442">
    <property type="component" value="Chromosome"/>
</dbReference>
<dbReference type="STRING" id="177437.HRM2_39340"/>
<dbReference type="EMBL" id="CP001087">
    <property type="protein sequence ID" value="ACN16992.1"/>
    <property type="molecule type" value="Genomic_DNA"/>
</dbReference>
<keyword evidence="2" id="KW-1185">Reference proteome</keyword>
<sequence length="52" mass="5589">MANCCDMKEGDVYYCEACGLELKVSKPCACNAGSKDACSVPLMCCGKEMKKK</sequence>